<name>A0A2I1DXC0_9GLOM</name>
<accession>A0A2I1DXC0</accession>
<feature type="domain" description="Membrane anchor Opy2 N-terminal" evidence="2">
    <location>
        <begin position="28"/>
        <end position="61"/>
    </location>
</feature>
<evidence type="ECO:0000313" key="8">
    <source>
        <dbReference type="Proteomes" id="UP000232722"/>
    </source>
</evidence>
<reference evidence="8 9" key="1">
    <citation type="submission" date="2016-04" db="EMBL/GenBank/DDBJ databases">
        <title>Genome analyses suggest a sexual origin of heterokaryosis in a supposedly ancient asexual fungus.</title>
        <authorList>
            <person name="Ropars J."/>
            <person name="Sedzielewska K."/>
            <person name="Noel J."/>
            <person name="Charron P."/>
            <person name="Farinelli L."/>
            <person name="Marton T."/>
            <person name="Kruger M."/>
            <person name="Pelin A."/>
            <person name="Brachmann A."/>
            <person name="Corradi N."/>
        </authorList>
    </citation>
    <scope>NUCLEOTIDE SEQUENCE [LARGE SCALE GENOMIC DNA]</scope>
    <source>
        <strain evidence="4 8">A5</strain>
        <strain evidence="6 9">C2</strain>
    </source>
</reference>
<dbReference type="Proteomes" id="UP000684084">
    <property type="component" value="Unassembled WGS sequence"/>
</dbReference>
<dbReference type="EMBL" id="LLXL01000203">
    <property type="protein sequence ID" value="PKK76107.1"/>
    <property type="molecule type" value="Genomic_DNA"/>
</dbReference>
<sequence>MSKYYLGYLYLLCILVFILIKTCNATECIKCFTYPICPKCANDETCVIVKPDCHSCGSADCVKKATTADSINSSIPTNSNI</sequence>
<protein>
    <recommendedName>
        <fullName evidence="2">Membrane anchor Opy2 N-terminal domain-containing protein</fullName>
    </recommendedName>
</protein>
<evidence type="ECO:0000256" key="1">
    <source>
        <dbReference type="SAM" id="SignalP"/>
    </source>
</evidence>
<evidence type="ECO:0000313" key="4">
    <source>
        <dbReference type="EMBL" id="PKC11737.1"/>
    </source>
</evidence>
<dbReference type="EMBL" id="CAGKOT010000015">
    <property type="protein sequence ID" value="CAB5360626.1"/>
    <property type="molecule type" value="Genomic_DNA"/>
</dbReference>
<dbReference type="VEuPathDB" id="FungiDB:RhiirFUN_007577"/>
<feature type="signal peptide" evidence="1">
    <location>
        <begin position="1"/>
        <end position="25"/>
    </location>
</feature>
<reference evidence="3" key="5">
    <citation type="submission" date="2020-05" db="EMBL/GenBank/DDBJ databases">
        <authorList>
            <person name="Rincon C."/>
            <person name="Sanders R I."/>
            <person name="Robbins C."/>
            <person name="Chaturvedi A."/>
        </authorList>
    </citation>
    <scope>NUCLEOTIDE SEQUENCE</scope>
    <source>
        <strain evidence="3">CHB12</strain>
    </source>
</reference>
<evidence type="ECO:0000313" key="5">
    <source>
        <dbReference type="EMBL" id="PKC71904.1"/>
    </source>
</evidence>
<evidence type="ECO:0000313" key="10">
    <source>
        <dbReference type="Proteomes" id="UP000684084"/>
    </source>
</evidence>
<dbReference type="OrthoDB" id="2351394at2759"/>
<keyword evidence="1" id="KW-0732">Signal</keyword>
<dbReference type="EMBL" id="LLXJ01000290">
    <property type="protein sequence ID" value="PKC11737.1"/>
    <property type="molecule type" value="Genomic_DNA"/>
</dbReference>
<dbReference type="EMBL" id="LLXH01000146">
    <property type="protein sequence ID" value="PKC71904.1"/>
    <property type="molecule type" value="Genomic_DNA"/>
</dbReference>
<dbReference type="VEuPathDB" id="FungiDB:RhiirA1_412561"/>
<dbReference type="Proteomes" id="UP000232722">
    <property type="component" value="Unassembled WGS sequence"/>
</dbReference>
<feature type="chain" id="PRO_5014145993" description="Membrane anchor Opy2 N-terminal domain-containing protein" evidence="1">
    <location>
        <begin position="26"/>
        <end position="81"/>
    </location>
</feature>
<reference evidence="7 9" key="3">
    <citation type="submission" date="2017-10" db="EMBL/GenBank/DDBJ databases">
        <title>Extensive intraspecific genome diversity in a model arbuscular mycorrhizal fungus.</title>
        <authorList>
            <person name="Chen E.C.H."/>
            <person name="Morin E."/>
            <person name="Baudet D."/>
            <person name="Noel J."/>
            <person name="Ndikumana S."/>
            <person name="Charron P."/>
            <person name="St-Onge C."/>
            <person name="Giorgi J."/>
            <person name="Grigoriev I.V."/>
            <person name="Roux C."/>
            <person name="Martin F.M."/>
            <person name="Corradi N."/>
        </authorList>
    </citation>
    <scope>NUCLEOTIDE SEQUENCE [LARGE SCALE GENOMIC DNA]</scope>
    <source>
        <strain evidence="5 7">A1</strain>
        <strain evidence="6 9">C2</strain>
    </source>
</reference>
<dbReference type="InterPro" id="IPR018571">
    <property type="entry name" value="Membrane_anchor_Opy2_N"/>
</dbReference>
<evidence type="ECO:0000313" key="6">
    <source>
        <dbReference type="EMBL" id="PKK76107.1"/>
    </source>
</evidence>
<dbReference type="Pfam" id="PF09463">
    <property type="entry name" value="Opy2"/>
    <property type="match status" value="1"/>
</dbReference>
<gene>
    <name evidence="3" type="ORF">CHRIB12_LOCUS8307</name>
    <name evidence="5" type="ORF">RhiirA1_412561</name>
    <name evidence="4" type="ORF">RhiirA5_353878</name>
    <name evidence="6" type="ORF">RhiirC2_735071</name>
</gene>
<dbReference type="Proteomes" id="UP000233469">
    <property type="component" value="Unassembled WGS sequence"/>
</dbReference>
<evidence type="ECO:0000313" key="9">
    <source>
        <dbReference type="Proteomes" id="UP000233469"/>
    </source>
</evidence>
<evidence type="ECO:0000313" key="7">
    <source>
        <dbReference type="Proteomes" id="UP000232688"/>
    </source>
</evidence>
<evidence type="ECO:0000313" key="3">
    <source>
        <dbReference type="EMBL" id="CAB5360626.1"/>
    </source>
</evidence>
<dbReference type="VEuPathDB" id="FungiDB:FUN_008788"/>
<organism evidence="3 10">
    <name type="scientific">Rhizophagus irregularis</name>
    <dbReference type="NCBI Taxonomy" id="588596"/>
    <lineage>
        <taxon>Eukaryota</taxon>
        <taxon>Fungi</taxon>
        <taxon>Fungi incertae sedis</taxon>
        <taxon>Mucoromycota</taxon>
        <taxon>Glomeromycotina</taxon>
        <taxon>Glomeromycetes</taxon>
        <taxon>Glomerales</taxon>
        <taxon>Glomeraceae</taxon>
        <taxon>Rhizophagus</taxon>
    </lineage>
</organism>
<dbReference type="Proteomes" id="UP000232688">
    <property type="component" value="Unassembled WGS sequence"/>
</dbReference>
<evidence type="ECO:0000259" key="2">
    <source>
        <dbReference type="Pfam" id="PF09463"/>
    </source>
</evidence>
<proteinExistence type="predicted"/>
<reference evidence="4 8" key="2">
    <citation type="submission" date="2017-09" db="EMBL/GenBank/DDBJ databases">
        <title>Extensive intraspecific genome diversity in a model arbuscular mycorrhizal fungus.</title>
        <authorList>
            <person name="Chen E.C."/>
            <person name="Morin E."/>
            <person name="Beaudet D."/>
            <person name="Noel J."/>
            <person name="Ndikumana S."/>
            <person name="Charron P."/>
            <person name="St-Onge C."/>
            <person name="Giorgi J."/>
            <person name="Grigoriev I.V."/>
            <person name="Roux C."/>
            <person name="Martin F.M."/>
            <person name="Corradi N."/>
        </authorList>
    </citation>
    <scope>NUCLEOTIDE SEQUENCE [LARGE SCALE GENOMIC DNA]</scope>
    <source>
        <strain evidence="4 8">A5</strain>
    </source>
</reference>
<comment type="caution">
    <text evidence="3">The sequence shown here is derived from an EMBL/GenBank/DDBJ whole genome shotgun (WGS) entry which is preliminary data.</text>
</comment>
<dbReference type="AlphaFoldDB" id="A0A2I1DXC0"/>
<reference evidence="5 7" key="4">
    <citation type="submission" date="2017-10" db="EMBL/GenBank/DDBJ databases">
        <title>Genome analyses suggest a sexual origin of heterokaryosis in a supposedly ancient asexual fungus.</title>
        <authorList>
            <person name="Corradi N."/>
            <person name="Sedzielewska K."/>
            <person name="Noel J."/>
            <person name="Charron P."/>
            <person name="Farinelli L."/>
            <person name="Marton T."/>
            <person name="Kruger M."/>
            <person name="Pelin A."/>
            <person name="Brachmann A."/>
            <person name="Corradi N."/>
        </authorList>
    </citation>
    <scope>NUCLEOTIDE SEQUENCE [LARGE SCALE GENOMIC DNA]</scope>
    <source>
        <strain evidence="5 7">A1</strain>
    </source>
</reference>